<comment type="caution">
    <text evidence="10">The sequence shown here is derived from an EMBL/GenBank/DDBJ whole genome shotgun (WGS) entry which is preliminary data.</text>
</comment>
<keyword evidence="5 10" id="KW-0418">Kinase</keyword>
<dbReference type="InterPro" id="IPR008271">
    <property type="entry name" value="Ser/Thr_kinase_AS"/>
</dbReference>
<keyword evidence="2 10" id="KW-0723">Serine/threonine-protein kinase</keyword>
<dbReference type="SUPFAM" id="SSF56112">
    <property type="entry name" value="Protein kinase-like (PK-like)"/>
    <property type="match status" value="1"/>
</dbReference>
<keyword evidence="6 7" id="KW-0067">ATP-binding</keyword>
<protein>
    <recommendedName>
        <fullName evidence="1">non-specific serine/threonine protein kinase</fullName>
        <ecNumber evidence="1">2.7.11.1</ecNumber>
    </recommendedName>
</protein>
<keyword evidence="3" id="KW-0808">Transferase</keyword>
<evidence type="ECO:0000256" key="6">
    <source>
        <dbReference type="ARBA" id="ARBA00022840"/>
    </source>
</evidence>
<dbReference type="Proteomes" id="UP001521150">
    <property type="component" value="Unassembled WGS sequence"/>
</dbReference>
<dbReference type="PANTHER" id="PTHR43289:SF6">
    <property type="entry name" value="SERINE_THREONINE-PROTEIN KINASE NEKL-3"/>
    <property type="match status" value="1"/>
</dbReference>
<keyword evidence="11" id="KW-1185">Reference proteome</keyword>
<dbReference type="GO" id="GO:0004674">
    <property type="term" value="F:protein serine/threonine kinase activity"/>
    <property type="evidence" value="ECO:0007669"/>
    <property type="project" value="UniProtKB-KW"/>
</dbReference>
<evidence type="ECO:0000259" key="9">
    <source>
        <dbReference type="PROSITE" id="PS50011"/>
    </source>
</evidence>
<dbReference type="Pfam" id="PF00069">
    <property type="entry name" value="Pkinase"/>
    <property type="match status" value="1"/>
</dbReference>
<dbReference type="InterPro" id="IPR017441">
    <property type="entry name" value="Protein_kinase_ATP_BS"/>
</dbReference>
<dbReference type="Gene3D" id="3.30.200.20">
    <property type="entry name" value="Phosphorylase Kinase, domain 1"/>
    <property type="match status" value="1"/>
</dbReference>
<evidence type="ECO:0000256" key="1">
    <source>
        <dbReference type="ARBA" id="ARBA00012513"/>
    </source>
</evidence>
<dbReference type="EC" id="2.7.11.1" evidence="1"/>
<sequence>MLADRYRIDELLGTGGMADVYRAWDTRLHRSVAVKVFRQQADDTARSRFGKEVRTLATLAHPGLVSVYDADITQQPPFAVLQLIEGQTLSARISDGPLPADEVRAIGAQVADALDYVHANGVVHRDVKPSNMLIDADGTVYLSDFGLAQLAGATRLTKADMLVGTAAYLAPEQVRGQDVAGQADIYALGLVLLECLTGQREYPGNEIETAVARLHRPPTIPDDLPPDLHRITGADDVSDATPPPDRAAVR</sequence>
<evidence type="ECO:0000256" key="5">
    <source>
        <dbReference type="ARBA" id="ARBA00022777"/>
    </source>
</evidence>
<dbReference type="EMBL" id="JAJVCN010000003">
    <property type="protein sequence ID" value="MCE7009472.1"/>
    <property type="molecule type" value="Genomic_DNA"/>
</dbReference>
<organism evidence="10 11">
    <name type="scientific">Kibdelosporangium philippinense</name>
    <dbReference type="NCBI Taxonomy" id="211113"/>
    <lineage>
        <taxon>Bacteria</taxon>
        <taxon>Bacillati</taxon>
        <taxon>Actinomycetota</taxon>
        <taxon>Actinomycetes</taxon>
        <taxon>Pseudonocardiales</taxon>
        <taxon>Pseudonocardiaceae</taxon>
        <taxon>Kibdelosporangium</taxon>
    </lineage>
</organism>
<feature type="region of interest" description="Disordered" evidence="8">
    <location>
        <begin position="216"/>
        <end position="250"/>
    </location>
</feature>
<reference evidence="10 11" key="1">
    <citation type="submission" date="2021-12" db="EMBL/GenBank/DDBJ databases">
        <title>Genome sequence of Kibdelosporangium philippinense ATCC 49844.</title>
        <authorList>
            <person name="Fedorov E.A."/>
            <person name="Omeragic M."/>
            <person name="Shalygina K.F."/>
            <person name="Maclea K.S."/>
        </authorList>
    </citation>
    <scope>NUCLEOTIDE SEQUENCE [LARGE SCALE GENOMIC DNA]</scope>
    <source>
        <strain evidence="10 11">ATCC 49844</strain>
    </source>
</reference>
<dbReference type="InterPro" id="IPR011009">
    <property type="entry name" value="Kinase-like_dom_sf"/>
</dbReference>
<evidence type="ECO:0000256" key="8">
    <source>
        <dbReference type="SAM" id="MobiDB-lite"/>
    </source>
</evidence>
<gene>
    <name evidence="10" type="ORF">LWC34_42675</name>
</gene>
<dbReference type="CDD" id="cd14014">
    <property type="entry name" value="STKc_PknB_like"/>
    <property type="match status" value="1"/>
</dbReference>
<evidence type="ECO:0000256" key="4">
    <source>
        <dbReference type="ARBA" id="ARBA00022741"/>
    </source>
</evidence>
<dbReference type="PROSITE" id="PS00107">
    <property type="entry name" value="PROTEIN_KINASE_ATP"/>
    <property type="match status" value="1"/>
</dbReference>
<evidence type="ECO:0000256" key="7">
    <source>
        <dbReference type="PROSITE-ProRule" id="PRU10141"/>
    </source>
</evidence>
<dbReference type="PROSITE" id="PS00108">
    <property type="entry name" value="PROTEIN_KINASE_ST"/>
    <property type="match status" value="1"/>
</dbReference>
<feature type="binding site" evidence="7">
    <location>
        <position position="35"/>
    </location>
    <ligand>
        <name>ATP</name>
        <dbReference type="ChEBI" id="CHEBI:30616"/>
    </ligand>
</feature>
<dbReference type="PANTHER" id="PTHR43289">
    <property type="entry name" value="MITOGEN-ACTIVATED PROTEIN KINASE KINASE KINASE 20-RELATED"/>
    <property type="match status" value="1"/>
</dbReference>
<evidence type="ECO:0000256" key="2">
    <source>
        <dbReference type="ARBA" id="ARBA00022527"/>
    </source>
</evidence>
<dbReference type="InterPro" id="IPR000719">
    <property type="entry name" value="Prot_kinase_dom"/>
</dbReference>
<name>A0ABS8ZPJ1_9PSEU</name>
<dbReference type="Gene3D" id="1.10.510.10">
    <property type="entry name" value="Transferase(Phosphotransferase) domain 1"/>
    <property type="match status" value="1"/>
</dbReference>
<dbReference type="PROSITE" id="PS50011">
    <property type="entry name" value="PROTEIN_KINASE_DOM"/>
    <property type="match status" value="1"/>
</dbReference>
<keyword evidence="4 7" id="KW-0547">Nucleotide-binding</keyword>
<evidence type="ECO:0000313" key="10">
    <source>
        <dbReference type="EMBL" id="MCE7009472.1"/>
    </source>
</evidence>
<accession>A0ABS8ZPJ1</accession>
<dbReference type="RefSeq" id="WP_233730879.1">
    <property type="nucleotide sequence ID" value="NZ_JAJVCN010000003.1"/>
</dbReference>
<evidence type="ECO:0000256" key="3">
    <source>
        <dbReference type="ARBA" id="ARBA00022679"/>
    </source>
</evidence>
<evidence type="ECO:0000313" key="11">
    <source>
        <dbReference type="Proteomes" id="UP001521150"/>
    </source>
</evidence>
<feature type="compositionally biased region" description="Pro residues" evidence="8">
    <location>
        <begin position="241"/>
        <end position="250"/>
    </location>
</feature>
<feature type="domain" description="Protein kinase" evidence="9">
    <location>
        <begin position="6"/>
        <end position="250"/>
    </location>
</feature>
<dbReference type="SMART" id="SM00220">
    <property type="entry name" value="S_TKc"/>
    <property type="match status" value="1"/>
</dbReference>
<proteinExistence type="predicted"/>